<reference evidence="2 3" key="1">
    <citation type="submission" date="2018-07" db="EMBL/GenBank/DDBJ databases">
        <title>Genomic Encyclopedia of Type Strains, Phase III (KMG-III): the genomes of soil and plant-associated and newly described type strains.</title>
        <authorList>
            <person name="Whitman W."/>
        </authorList>
    </citation>
    <scope>NUCLEOTIDE SEQUENCE [LARGE SCALE GENOMIC DNA]</scope>
    <source>
        <strain evidence="2 3">CECT 8488</strain>
    </source>
</reference>
<comment type="caution">
    <text evidence="2">The sequence shown here is derived from an EMBL/GenBank/DDBJ whole genome shotgun (WGS) entry which is preliminary data.</text>
</comment>
<dbReference type="Proteomes" id="UP000256845">
    <property type="component" value="Unassembled WGS sequence"/>
</dbReference>
<dbReference type="EMBL" id="QRDW01000008">
    <property type="protein sequence ID" value="RED48003.1"/>
    <property type="molecule type" value="Genomic_DNA"/>
</dbReference>
<evidence type="ECO:0000313" key="3">
    <source>
        <dbReference type="Proteomes" id="UP000256845"/>
    </source>
</evidence>
<dbReference type="OrthoDB" id="7365760at2"/>
<proteinExistence type="predicted"/>
<dbReference type="RefSeq" id="WP_147301042.1">
    <property type="nucleotide sequence ID" value="NZ_QRDW01000008.1"/>
</dbReference>
<keyword evidence="3" id="KW-1185">Reference proteome</keyword>
<evidence type="ECO:0000256" key="1">
    <source>
        <dbReference type="SAM" id="MobiDB-lite"/>
    </source>
</evidence>
<evidence type="ECO:0000313" key="2">
    <source>
        <dbReference type="EMBL" id="RED48003.1"/>
    </source>
</evidence>
<feature type="region of interest" description="Disordered" evidence="1">
    <location>
        <begin position="161"/>
        <end position="180"/>
    </location>
</feature>
<accession>A0A3D9HEV5</accession>
<name>A0A3D9HEV5_9PROT</name>
<gene>
    <name evidence="2" type="ORF">DFP90_10820</name>
</gene>
<dbReference type="AlphaFoldDB" id="A0A3D9HEV5"/>
<sequence length="180" mass="20098">MKSTAHPSEMPRLRAVPHLKDMTFSEQLCLWSVRFWADFFRRGKHPQQLLRDAYKLAGAPRAMADMDGFMSVLVSGLQAPIDIRCVHCPGISEEEFLIMEALALCQRDQIGLAETALESLIQPAALRIAMPMIQSWSDAMKQAGHAVPFRDWIPAISDPASQTTETSLAKSEASHRQSLH</sequence>
<protein>
    <submittedName>
        <fullName evidence="2">Uncharacterized protein</fullName>
    </submittedName>
</protein>
<organism evidence="2 3">
    <name type="scientific">Aestuariispira insulae</name>
    <dbReference type="NCBI Taxonomy" id="1461337"/>
    <lineage>
        <taxon>Bacteria</taxon>
        <taxon>Pseudomonadati</taxon>
        <taxon>Pseudomonadota</taxon>
        <taxon>Alphaproteobacteria</taxon>
        <taxon>Rhodospirillales</taxon>
        <taxon>Kiloniellaceae</taxon>
        <taxon>Aestuariispira</taxon>
    </lineage>
</organism>